<evidence type="ECO:0000256" key="1">
    <source>
        <dbReference type="SAM" id="MobiDB-lite"/>
    </source>
</evidence>
<keyword evidence="2" id="KW-1133">Transmembrane helix</keyword>
<evidence type="ECO:0000313" key="3">
    <source>
        <dbReference type="EMBL" id="MBU2666167.1"/>
    </source>
</evidence>
<keyword evidence="4" id="KW-1185">Reference proteome</keyword>
<dbReference type="Proteomes" id="UP001519654">
    <property type="component" value="Unassembled WGS sequence"/>
</dbReference>
<comment type="caution">
    <text evidence="3">The sequence shown here is derived from an EMBL/GenBank/DDBJ whole genome shotgun (WGS) entry which is preliminary data.</text>
</comment>
<sequence length="205" mass="21352">MTAGQQTHGSQGMWGTGGHTPPPPVSLGQRYVEQRSTYPPPPAAYRAQAPSIGPVVAFTLIFGGFGAISAANRATRAKALGLPGRPYWSAFCWTFGLSSLLSIVASLVVVFMVLGFVASHPGNLSSGSQTEVTTSAVPWLEQSIVSEGEFHDSLGNVVTPAQAACIPVNVGADAAGIYRCTITFTDGVRNTVNLTSDASGRWVVN</sequence>
<evidence type="ECO:0008006" key="5">
    <source>
        <dbReference type="Google" id="ProtNLM"/>
    </source>
</evidence>
<evidence type="ECO:0000313" key="4">
    <source>
        <dbReference type="Proteomes" id="UP001519654"/>
    </source>
</evidence>
<feature type="region of interest" description="Disordered" evidence="1">
    <location>
        <begin position="1"/>
        <end position="28"/>
    </location>
</feature>
<name>A0ABS5YRU0_9ACTN</name>
<organism evidence="3 4">
    <name type="scientific">Paractinoplanes bogorensis</name>
    <dbReference type="NCBI Taxonomy" id="1610840"/>
    <lineage>
        <taxon>Bacteria</taxon>
        <taxon>Bacillati</taxon>
        <taxon>Actinomycetota</taxon>
        <taxon>Actinomycetes</taxon>
        <taxon>Micromonosporales</taxon>
        <taxon>Micromonosporaceae</taxon>
        <taxon>Paractinoplanes</taxon>
    </lineage>
</organism>
<feature type="transmembrane region" description="Helical" evidence="2">
    <location>
        <begin position="91"/>
        <end position="118"/>
    </location>
</feature>
<feature type="transmembrane region" description="Helical" evidence="2">
    <location>
        <begin position="51"/>
        <end position="71"/>
    </location>
</feature>
<gene>
    <name evidence="3" type="ORF">KOI35_21950</name>
</gene>
<dbReference type="RefSeq" id="WP_215789353.1">
    <property type="nucleotide sequence ID" value="NZ_JAHKKG010000006.1"/>
</dbReference>
<accession>A0ABS5YRU0</accession>
<reference evidence="3 4" key="1">
    <citation type="submission" date="2021-06" db="EMBL/GenBank/DDBJ databases">
        <title>Actinoplanes lichenicola sp. nov., and Actinoplanes ovalisporus sp. nov., isolated from lichen in Thailand.</title>
        <authorList>
            <person name="Saeng-In P."/>
            <person name="Kanchanasin P."/>
            <person name="Yuki M."/>
            <person name="Kudo T."/>
            <person name="Ohkuma M."/>
            <person name="Phongsopitanun W."/>
            <person name="Tanasupawat S."/>
        </authorList>
    </citation>
    <scope>NUCLEOTIDE SEQUENCE [LARGE SCALE GENOMIC DNA]</scope>
    <source>
        <strain evidence="3 4">NBRC 110975</strain>
    </source>
</reference>
<evidence type="ECO:0000256" key="2">
    <source>
        <dbReference type="SAM" id="Phobius"/>
    </source>
</evidence>
<keyword evidence="2" id="KW-0472">Membrane</keyword>
<protein>
    <recommendedName>
        <fullName evidence="5">DUF4190 domain-containing protein</fullName>
    </recommendedName>
</protein>
<proteinExistence type="predicted"/>
<keyword evidence="2" id="KW-0812">Transmembrane</keyword>
<dbReference type="EMBL" id="JAHKKG010000006">
    <property type="protein sequence ID" value="MBU2666167.1"/>
    <property type="molecule type" value="Genomic_DNA"/>
</dbReference>
<feature type="compositionally biased region" description="Polar residues" evidence="1">
    <location>
        <begin position="1"/>
        <end position="10"/>
    </location>
</feature>